<dbReference type="EMBL" id="DVLW01000003">
    <property type="protein sequence ID" value="HIT93556.1"/>
    <property type="molecule type" value="Genomic_DNA"/>
</dbReference>
<dbReference type="AlphaFoldDB" id="A0A9D1H5G0"/>
<dbReference type="CDD" id="cd04301">
    <property type="entry name" value="NAT_SF"/>
    <property type="match status" value="1"/>
</dbReference>
<feature type="domain" description="N-acetyltransferase" evidence="1">
    <location>
        <begin position="18"/>
        <end position="172"/>
    </location>
</feature>
<dbReference type="Pfam" id="PF00583">
    <property type="entry name" value="Acetyltransf_1"/>
    <property type="match status" value="1"/>
</dbReference>
<reference evidence="2" key="1">
    <citation type="submission" date="2020-10" db="EMBL/GenBank/DDBJ databases">
        <authorList>
            <person name="Gilroy R."/>
        </authorList>
    </citation>
    <scope>NUCLEOTIDE SEQUENCE</scope>
    <source>
        <strain evidence="2">ChiBcec7-5410</strain>
    </source>
</reference>
<reference evidence="2" key="2">
    <citation type="journal article" date="2021" name="PeerJ">
        <title>Extensive microbial diversity within the chicken gut microbiome revealed by metagenomics and culture.</title>
        <authorList>
            <person name="Gilroy R."/>
            <person name="Ravi A."/>
            <person name="Getino M."/>
            <person name="Pursley I."/>
            <person name="Horton D.L."/>
            <person name="Alikhan N.F."/>
            <person name="Baker D."/>
            <person name="Gharbi K."/>
            <person name="Hall N."/>
            <person name="Watson M."/>
            <person name="Adriaenssens E.M."/>
            <person name="Foster-Nyarko E."/>
            <person name="Jarju S."/>
            <person name="Secka A."/>
            <person name="Antonio M."/>
            <person name="Oren A."/>
            <person name="Chaudhuri R.R."/>
            <person name="La Ragione R."/>
            <person name="Hildebrand F."/>
            <person name="Pallen M.J."/>
        </authorList>
    </citation>
    <scope>NUCLEOTIDE SEQUENCE</scope>
    <source>
        <strain evidence="2">ChiBcec7-5410</strain>
    </source>
</reference>
<dbReference type="Proteomes" id="UP000824160">
    <property type="component" value="Unassembled WGS sequence"/>
</dbReference>
<dbReference type="PROSITE" id="PS51186">
    <property type="entry name" value="GNAT"/>
    <property type="match status" value="1"/>
</dbReference>
<dbReference type="InterPro" id="IPR016181">
    <property type="entry name" value="Acyl_CoA_acyltransferase"/>
</dbReference>
<proteinExistence type="predicted"/>
<protein>
    <submittedName>
        <fullName evidence="2">GNAT family N-acetyltransferase</fullName>
    </submittedName>
</protein>
<comment type="caution">
    <text evidence="2">The sequence shown here is derived from an EMBL/GenBank/DDBJ whole genome shotgun (WGS) entry which is preliminary data.</text>
</comment>
<gene>
    <name evidence="2" type="ORF">IAC43_00055</name>
</gene>
<sequence>MCCKALHKNALSELPEGFTIRPCRKEELDIWYGFPFDHEPEKYRDYMQQYFADVYQPREAEFFRKCLFLCDQNDTPVGTCFAWKAYGSVTTIHWYKIRKEYEGHGLGRALLSAVMKDIPEEDYPVYLHTQPGSYRAIKLYTDFGFALLTDKQVGFRENELEIGLPYLREKMPEADFARLRFERAPEDFLQAVKSSPVSQF</sequence>
<organism evidence="2 3">
    <name type="scientific">Candidatus Faecivivens stercoripullorum</name>
    <dbReference type="NCBI Taxonomy" id="2840805"/>
    <lineage>
        <taxon>Bacteria</taxon>
        <taxon>Bacillati</taxon>
        <taxon>Bacillota</taxon>
        <taxon>Clostridia</taxon>
        <taxon>Eubacteriales</taxon>
        <taxon>Oscillospiraceae</taxon>
        <taxon>Oscillospiraceae incertae sedis</taxon>
        <taxon>Candidatus Faecivivens</taxon>
    </lineage>
</organism>
<evidence type="ECO:0000313" key="3">
    <source>
        <dbReference type="Proteomes" id="UP000824160"/>
    </source>
</evidence>
<dbReference type="SUPFAM" id="SSF55729">
    <property type="entry name" value="Acyl-CoA N-acyltransferases (Nat)"/>
    <property type="match status" value="1"/>
</dbReference>
<dbReference type="Gene3D" id="3.40.630.30">
    <property type="match status" value="1"/>
</dbReference>
<evidence type="ECO:0000313" key="2">
    <source>
        <dbReference type="EMBL" id="HIT93556.1"/>
    </source>
</evidence>
<name>A0A9D1H5G0_9FIRM</name>
<dbReference type="GO" id="GO:0016747">
    <property type="term" value="F:acyltransferase activity, transferring groups other than amino-acyl groups"/>
    <property type="evidence" value="ECO:0007669"/>
    <property type="project" value="InterPro"/>
</dbReference>
<dbReference type="InterPro" id="IPR000182">
    <property type="entry name" value="GNAT_dom"/>
</dbReference>
<accession>A0A9D1H5G0</accession>
<evidence type="ECO:0000259" key="1">
    <source>
        <dbReference type="PROSITE" id="PS51186"/>
    </source>
</evidence>